<organism evidence="2">
    <name type="scientific">uncultured Dysgonomonas sp</name>
    <dbReference type="NCBI Taxonomy" id="206096"/>
    <lineage>
        <taxon>Bacteria</taxon>
        <taxon>Pseudomonadati</taxon>
        <taxon>Bacteroidota</taxon>
        <taxon>Bacteroidia</taxon>
        <taxon>Bacteroidales</taxon>
        <taxon>Dysgonomonadaceae</taxon>
        <taxon>Dysgonomonas</taxon>
        <taxon>environmental samples</taxon>
    </lineage>
</organism>
<dbReference type="InterPro" id="IPR011871">
    <property type="entry name" value="Fib_succ_major"/>
</dbReference>
<gene>
    <name evidence="2" type="ORF">KL86DYS1_20016</name>
</gene>
<evidence type="ECO:0000259" key="1">
    <source>
        <dbReference type="Pfam" id="PF09603"/>
    </source>
</evidence>
<protein>
    <recommendedName>
        <fullName evidence="1">Fibrobacter succinogenes major paralogous domain-containing protein</fullName>
    </recommendedName>
</protein>
<proteinExistence type="predicted"/>
<evidence type="ECO:0000313" key="2">
    <source>
        <dbReference type="EMBL" id="SBV99755.1"/>
    </source>
</evidence>
<reference evidence="2" key="1">
    <citation type="submission" date="2016-04" db="EMBL/GenBank/DDBJ databases">
        <authorList>
            <person name="Evans L.H."/>
            <person name="Alamgir A."/>
            <person name="Owens N."/>
            <person name="Weber N.D."/>
            <person name="Virtaneva K."/>
            <person name="Barbian K."/>
            <person name="Babar A."/>
            <person name="Rosenke K."/>
        </authorList>
    </citation>
    <scope>NUCLEOTIDE SEQUENCE</scope>
    <source>
        <strain evidence="2">86-1</strain>
    </source>
</reference>
<name>A0A212JKC9_9BACT</name>
<sequence length="645" mass="70432">MCFCFAAPASMTAQVTIGSSETPNPGALLDLREDISSNTVTAKKGLALPRVMLTDLKNLYPMFEADGSEYKLKGQQYSKADQDAIHTGLVVYHIDNCSLYGNGAYVWDGEQWRPLKANATLAGLNFNQDYFDLPSGKDARGMTSQDLEIAWQKDPGPSWTLETVSGLDAIPFTGNPLSPSTLVSSPATMELLPDAMTDTEVTATNPWKSKESRLAFTYAECGNDRYVTLNQTNYALKVNDSFDNSFLYNPGYTGTFPVQGNATWKNTLFSTSSMSSVSPSTGGETLKDGTTASIDVAYVVGNSGIRYDTSDITFSDTQAPKRFDDILVRIMNCNTNMYDPPMEDWARVAGFSEADIAEVKADATGNTSKGPTANGTMLHRDQSGNLFLSGRFGYEDAPLNTVERRWMLNNLAATDYAVGNPHLHGRQLMQGDGVNSVYNTAYYHYPERKLSTYTNNPRLGLLYTWDAATGGKGGKNGNTLIKDAEDVNQNPDRVQGICPNGWHLPSDWEWTELEIEYNVNTSKYSSLPDANGTITIGVGGHERGTTHGWAMIDPCPSPGQTLPPNGQSNIISNDPSIAPGMNILLAGMVYNSASNFYGENVYIWTASATNNSSSAVSRGFYYYMGGTDRRYPARSGQYSVRCKKD</sequence>
<feature type="domain" description="Fibrobacter succinogenes major paralogous" evidence="1">
    <location>
        <begin position="405"/>
        <end position="642"/>
    </location>
</feature>
<accession>A0A212JKC9</accession>
<dbReference type="EMBL" id="FLUM01000002">
    <property type="protein sequence ID" value="SBV99755.1"/>
    <property type="molecule type" value="Genomic_DNA"/>
</dbReference>
<dbReference type="Pfam" id="PF09603">
    <property type="entry name" value="Fib_succ_major"/>
    <property type="match status" value="1"/>
</dbReference>
<dbReference type="AlphaFoldDB" id="A0A212JKC9"/>
<dbReference type="RefSeq" id="WP_363927922.1">
    <property type="nucleotide sequence ID" value="NZ_LT599032.1"/>
</dbReference>